<feature type="region of interest" description="Disordered" evidence="1">
    <location>
        <begin position="1"/>
        <end position="55"/>
    </location>
</feature>
<reference evidence="2 3" key="1">
    <citation type="journal article" name="Sci. Rep.">
        <title>Genome-scale phylogenetic analyses confirm Olpidium as the closest living zoosporic fungus to the non-flagellated, terrestrial fungi.</title>
        <authorList>
            <person name="Chang Y."/>
            <person name="Rochon D."/>
            <person name="Sekimoto S."/>
            <person name="Wang Y."/>
            <person name="Chovatia M."/>
            <person name="Sandor L."/>
            <person name="Salamov A."/>
            <person name="Grigoriev I.V."/>
            <person name="Stajich J.E."/>
            <person name="Spatafora J.W."/>
        </authorList>
    </citation>
    <scope>NUCLEOTIDE SEQUENCE [LARGE SCALE GENOMIC DNA]</scope>
    <source>
        <strain evidence="2">S191</strain>
    </source>
</reference>
<keyword evidence="3" id="KW-1185">Reference proteome</keyword>
<evidence type="ECO:0000313" key="2">
    <source>
        <dbReference type="EMBL" id="KAG5459732.1"/>
    </source>
</evidence>
<protein>
    <submittedName>
        <fullName evidence="2">Uncharacterized protein</fullName>
    </submittedName>
</protein>
<feature type="compositionally biased region" description="Pro residues" evidence="1">
    <location>
        <begin position="32"/>
        <end position="50"/>
    </location>
</feature>
<gene>
    <name evidence="2" type="ORF">BJ554DRAFT_8315</name>
</gene>
<comment type="caution">
    <text evidence="2">The sequence shown here is derived from an EMBL/GenBank/DDBJ whole genome shotgun (WGS) entry which is preliminary data.</text>
</comment>
<evidence type="ECO:0000256" key="1">
    <source>
        <dbReference type="SAM" id="MobiDB-lite"/>
    </source>
</evidence>
<dbReference type="EMBL" id="JAEFCI010006369">
    <property type="protein sequence ID" value="KAG5459732.1"/>
    <property type="molecule type" value="Genomic_DNA"/>
</dbReference>
<evidence type="ECO:0000313" key="3">
    <source>
        <dbReference type="Proteomes" id="UP000673691"/>
    </source>
</evidence>
<feature type="non-terminal residue" evidence="2">
    <location>
        <position position="1"/>
    </location>
</feature>
<organism evidence="2 3">
    <name type="scientific">Olpidium bornovanus</name>
    <dbReference type="NCBI Taxonomy" id="278681"/>
    <lineage>
        <taxon>Eukaryota</taxon>
        <taxon>Fungi</taxon>
        <taxon>Fungi incertae sedis</taxon>
        <taxon>Olpidiomycota</taxon>
        <taxon>Olpidiomycotina</taxon>
        <taxon>Olpidiomycetes</taxon>
        <taxon>Olpidiales</taxon>
        <taxon>Olpidiaceae</taxon>
        <taxon>Olpidium</taxon>
    </lineage>
</organism>
<name>A0A8H7ZUZ8_9FUNG</name>
<accession>A0A8H7ZUZ8</accession>
<dbReference type="AlphaFoldDB" id="A0A8H7ZUZ8"/>
<proteinExistence type="predicted"/>
<dbReference type="Proteomes" id="UP000673691">
    <property type="component" value="Unassembled WGS sequence"/>
</dbReference>
<sequence length="385" mass="41023">KSATTGTAVAGRCSPWGSSAASATCRRTSPGSPVPPSSRAPGPPWTGPPRPPRRLRDVAGRALELRDHFHDGVTLPAAEVVDLAAAPPLRLPDRPEVALGEVDHVDEVPDAGAVGRRVVAAEDAEGLEASGGDAADVGHEVRGLRGGVLADQAALVGPAGVEVAQEHGRPARVGGAEVADDLLDEQLSAAVRVRAAQRRRLRDRHRVRLAVDGGGRREHQPPHPAPLHDLEQRARARHVLSVVPQRLAHAVAHGLEPREVHHPAHRVRPEHRVQGPPVRHVHPVKRHLLPRKPLHPRQRLRGRVAQVVHHHHVLPGPEKLERAVAADVPGAPRDEVHAPAAPAAAAAAAARLRLALPAAAVVLQSEPGKGFRPLRRRFLHYGAAR</sequence>